<feature type="transmembrane region" description="Helical" evidence="6">
    <location>
        <begin position="222"/>
        <end position="243"/>
    </location>
</feature>
<feature type="transmembrane region" description="Helical" evidence="6">
    <location>
        <begin position="183"/>
        <end position="202"/>
    </location>
</feature>
<sequence length="256" mass="27776">MNDAVAISNLSLAGFYLLLLVPLALFYRWQLGLSKSTVTAVLRMTLQLAVVGLYLQTLFNFQHLGLNLLWLGIMVTVAGFSICRRAGIALGKATLAVITGLLVCLLVVLPPMLVGLIHAEPWWQAQYLIPVAGMILGNALTVNVLALERWYTSLKEKNNEYQFYLAMGAPHPVQPFQREAVKAALLPQLASMSTLGIVALPGMMTGQILGGTEPVLAVKYQLAIMIAILVAVSVSVAATLGMMSRFAFNRYGQFVL</sequence>
<evidence type="ECO:0000256" key="2">
    <source>
        <dbReference type="ARBA" id="ARBA00005268"/>
    </source>
</evidence>
<dbReference type="PANTHER" id="PTHR30028:SF0">
    <property type="entry name" value="PROTEIN ALUMINUM SENSITIVE 3"/>
    <property type="match status" value="1"/>
</dbReference>
<comment type="similarity">
    <text evidence="2">Belongs to the UPF0014 family.</text>
</comment>
<comment type="subcellular location">
    <subcellularLocation>
        <location evidence="1">Membrane</location>
        <topology evidence="1">Multi-pass membrane protein</topology>
    </subcellularLocation>
</comment>
<keyword evidence="3 6" id="KW-0812">Transmembrane</keyword>
<reference evidence="7 8" key="1">
    <citation type="submission" date="2014-12" db="EMBL/GenBank/DDBJ databases">
        <title>Mercury Reductase activity and rhizosphere competence traits in the genome of root associated Photobacterium halotolerans MELD1.</title>
        <authorList>
            <person name="Mathew D.C."/>
            <person name="Huang C.-C."/>
        </authorList>
    </citation>
    <scope>NUCLEOTIDE SEQUENCE [LARGE SCALE GENOMIC DNA]</scope>
    <source>
        <strain evidence="7 8">MELD1</strain>
    </source>
</reference>
<evidence type="ECO:0000313" key="7">
    <source>
        <dbReference type="EMBL" id="KKC98774.1"/>
    </source>
</evidence>
<dbReference type="Proteomes" id="UP000033633">
    <property type="component" value="Unassembled WGS sequence"/>
</dbReference>
<dbReference type="Pfam" id="PF03649">
    <property type="entry name" value="UPF0014"/>
    <property type="match status" value="1"/>
</dbReference>
<dbReference type="PATRIC" id="fig|265726.11.peg.1622"/>
<feature type="transmembrane region" description="Helical" evidence="6">
    <location>
        <begin position="95"/>
        <end position="119"/>
    </location>
</feature>
<feature type="transmembrane region" description="Helical" evidence="6">
    <location>
        <begin position="40"/>
        <end position="59"/>
    </location>
</feature>
<dbReference type="STRING" id="265726.KY46_16770"/>
<evidence type="ECO:0000313" key="8">
    <source>
        <dbReference type="Proteomes" id="UP000033633"/>
    </source>
</evidence>
<name>A0A0F5VBA5_9GAMM</name>
<feature type="transmembrane region" description="Helical" evidence="6">
    <location>
        <begin position="6"/>
        <end position="28"/>
    </location>
</feature>
<dbReference type="GO" id="GO:0005886">
    <property type="term" value="C:plasma membrane"/>
    <property type="evidence" value="ECO:0007669"/>
    <property type="project" value="TreeGrafter"/>
</dbReference>
<protein>
    <submittedName>
        <fullName evidence="7">Permease</fullName>
    </submittedName>
</protein>
<keyword evidence="5 6" id="KW-0472">Membrane</keyword>
<comment type="caution">
    <text evidence="7">The sequence shown here is derived from an EMBL/GenBank/DDBJ whole genome shotgun (WGS) entry which is preliminary data.</text>
</comment>
<feature type="transmembrane region" description="Helical" evidence="6">
    <location>
        <begin position="65"/>
        <end position="83"/>
    </location>
</feature>
<proteinExistence type="inferred from homology"/>
<organism evidence="7 8">
    <name type="scientific">Photobacterium halotolerans</name>
    <dbReference type="NCBI Taxonomy" id="265726"/>
    <lineage>
        <taxon>Bacteria</taxon>
        <taxon>Pseudomonadati</taxon>
        <taxon>Pseudomonadota</taxon>
        <taxon>Gammaproteobacteria</taxon>
        <taxon>Vibrionales</taxon>
        <taxon>Vibrionaceae</taxon>
        <taxon>Photobacterium</taxon>
    </lineage>
</organism>
<dbReference type="RefSeq" id="WP_046221770.1">
    <property type="nucleotide sequence ID" value="NZ_JWYV01000016.1"/>
</dbReference>
<evidence type="ECO:0000256" key="3">
    <source>
        <dbReference type="ARBA" id="ARBA00022692"/>
    </source>
</evidence>
<evidence type="ECO:0000256" key="5">
    <source>
        <dbReference type="ARBA" id="ARBA00023136"/>
    </source>
</evidence>
<dbReference type="PANTHER" id="PTHR30028">
    <property type="entry name" value="UPF0014 INNER MEMBRANE PROTEIN YBBM-RELATED"/>
    <property type="match status" value="1"/>
</dbReference>
<feature type="transmembrane region" description="Helical" evidence="6">
    <location>
        <begin position="125"/>
        <end position="147"/>
    </location>
</feature>
<evidence type="ECO:0000256" key="4">
    <source>
        <dbReference type="ARBA" id="ARBA00022989"/>
    </source>
</evidence>
<dbReference type="AlphaFoldDB" id="A0A0F5VBA5"/>
<evidence type="ECO:0000256" key="1">
    <source>
        <dbReference type="ARBA" id="ARBA00004141"/>
    </source>
</evidence>
<accession>A0A0F5VBA5</accession>
<gene>
    <name evidence="7" type="ORF">KY46_16770</name>
</gene>
<evidence type="ECO:0000256" key="6">
    <source>
        <dbReference type="SAM" id="Phobius"/>
    </source>
</evidence>
<dbReference type="InterPro" id="IPR005226">
    <property type="entry name" value="UPF0014_fam"/>
</dbReference>
<dbReference type="OrthoDB" id="9791807at2"/>
<keyword evidence="4 6" id="KW-1133">Transmembrane helix</keyword>
<keyword evidence="8" id="KW-1185">Reference proteome</keyword>
<dbReference type="EMBL" id="JWYV01000016">
    <property type="protein sequence ID" value="KKC98774.1"/>
    <property type="molecule type" value="Genomic_DNA"/>
</dbReference>